<accession>A0ACC3ACV1</accession>
<keyword evidence="1" id="KW-0034">Amyloid</keyword>
<evidence type="ECO:0000313" key="2">
    <source>
        <dbReference type="Proteomes" id="UP001172386"/>
    </source>
</evidence>
<sequence>MATATEAAVANANRSLRNIRNELEYLCDLSVISAQQLQSILAQLPAQTPLHAPIQSPVNGATTTPIDQFSSLNIKEHYSPAPTPAPLPPPAYPTGPSILSVALALYSYTPTDAGDLALQQNDRIQVVEHMNNDWWRGRNERTGLEGIFPRSYVNVVEEKRPPIPTPNPSEYGNMPLAMVQSDPNGRKPSKLEEHGKKFGKKMGNAAIFGAGATIGSNIVNGIF</sequence>
<proteinExistence type="predicted"/>
<dbReference type="Proteomes" id="UP001172386">
    <property type="component" value="Unassembled WGS sequence"/>
</dbReference>
<reference evidence="1" key="1">
    <citation type="submission" date="2022-10" db="EMBL/GenBank/DDBJ databases">
        <title>Culturing micro-colonial fungi from biological soil crusts in the Mojave desert and describing Neophaeococcomyces mojavensis, and introducing the new genera and species Taxawa tesnikishii.</title>
        <authorList>
            <person name="Kurbessoian T."/>
            <person name="Stajich J.E."/>
        </authorList>
    </citation>
    <scope>NUCLEOTIDE SEQUENCE</scope>
    <source>
        <strain evidence="1">JES_112</strain>
    </source>
</reference>
<keyword evidence="1" id="KW-0640">Prion</keyword>
<comment type="caution">
    <text evidence="1">The sequence shown here is derived from an EMBL/GenBank/DDBJ whole genome shotgun (WGS) entry which is preliminary data.</text>
</comment>
<gene>
    <name evidence="1" type="primary">PIN3</name>
    <name evidence="1" type="ORF">H2198_003099</name>
</gene>
<dbReference type="EMBL" id="JAPDRQ010000039">
    <property type="protein sequence ID" value="KAJ9659524.1"/>
    <property type="molecule type" value="Genomic_DNA"/>
</dbReference>
<evidence type="ECO:0000313" key="1">
    <source>
        <dbReference type="EMBL" id="KAJ9659524.1"/>
    </source>
</evidence>
<keyword evidence="2" id="KW-1185">Reference proteome</keyword>
<protein>
    <submittedName>
        <fullName evidence="1">Protein that induces appearance of [PIN+] prion when overproduced</fullName>
    </submittedName>
</protein>
<organism evidence="1 2">
    <name type="scientific">Neophaeococcomyces mojaviensis</name>
    <dbReference type="NCBI Taxonomy" id="3383035"/>
    <lineage>
        <taxon>Eukaryota</taxon>
        <taxon>Fungi</taxon>
        <taxon>Dikarya</taxon>
        <taxon>Ascomycota</taxon>
        <taxon>Pezizomycotina</taxon>
        <taxon>Eurotiomycetes</taxon>
        <taxon>Chaetothyriomycetidae</taxon>
        <taxon>Chaetothyriales</taxon>
        <taxon>Chaetothyriales incertae sedis</taxon>
        <taxon>Neophaeococcomyces</taxon>
    </lineage>
</organism>
<name>A0ACC3ACV1_9EURO</name>